<sequence>MEKVADVCIVGAGPGGALLGYLLAAQGVSVILLERHGHIDKEFRGEHLNTQGEQILKQYGLYEKVREAGLLLMERVEYFQHGQIIKTIQPAPGEQHTGIHVPQKHLLQVLLDQSLPYSNYELMMNTTVIDLIRDPQYGSVNGVKVRHEGQELTIRSQIVVGTDGRYSSVRKLAGIHADIVKHGFDLLWARIPAPAQWPATVRMALAQDAQLSVFSQEGGYLQIGWNIPQDTYPQLRKTPFESFVRSLTEAFPELTPIVDQHIRSWEDFVLLKVQSCVCDTWVQDGLVIMGDAAHTFSPTGAIGVNSAMKDAHVLAPILIDALSTHQFSASRLKEFEHARRPETAAELDSQLVKEAAFRAQFASFQHEGI</sequence>
<gene>
    <name evidence="3" type="primary">pobA</name>
    <name evidence="3" type="ORF">PTI45_04310</name>
</gene>
<dbReference type="Proteomes" id="UP000094578">
    <property type="component" value="Unassembled WGS sequence"/>
</dbReference>
<dbReference type="PANTHER" id="PTHR43476">
    <property type="entry name" value="3-(3-HYDROXY-PHENYL)PROPIONATE/3-HYDROXYCINNAMIC ACID HYDROXYLASE"/>
    <property type="match status" value="1"/>
</dbReference>
<evidence type="ECO:0000313" key="3">
    <source>
        <dbReference type="EMBL" id="ODP26470.1"/>
    </source>
</evidence>
<feature type="domain" description="FAD-binding" evidence="2">
    <location>
        <begin position="5"/>
        <end position="344"/>
    </location>
</feature>
<evidence type="ECO:0000313" key="4">
    <source>
        <dbReference type="Proteomes" id="UP000094578"/>
    </source>
</evidence>
<proteinExistence type="predicted"/>
<dbReference type="AlphaFoldDB" id="A0A1E3L0H3"/>
<keyword evidence="4" id="KW-1185">Reference proteome</keyword>
<keyword evidence="1 3" id="KW-0560">Oxidoreductase</keyword>
<evidence type="ECO:0000259" key="2">
    <source>
        <dbReference type="Pfam" id="PF01494"/>
    </source>
</evidence>
<dbReference type="InterPro" id="IPR036188">
    <property type="entry name" value="FAD/NAD-bd_sf"/>
</dbReference>
<dbReference type="EMBL" id="MDER01000086">
    <property type="protein sequence ID" value="ODP26470.1"/>
    <property type="molecule type" value="Genomic_DNA"/>
</dbReference>
<dbReference type="InterPro" id="IPR050631">
    <property type="entry name" value="PheA/TfdB_FAD_monoxygenase"/>
</dbReference>
<dbReference type="Gene3D" id="3.50.50.60">
    <property type="entry name" value="FAD/NAD(P)-binding domain"/>
    <property type="match status" value="2"/>
</dbReference>
<dbReference type="SUPFAM" id="SSF51905">
    <property type="entry name" value="FAD/NAD(P)-binding domain"/>
    <property type="match status" value="1"/>
</dbReference>
<accession>A0A1E3L0H3</accession>
<comment type="caution">
    <text evidence="3">The sequence shown here is derived from an EMBL/GenBank/DDBJ whole genome shotgun (WGS) entry which is preliminary data.</text>
</comment>
<dbReference type="STRING" id="1886670.PTI45_04310"/>
<dbReference type="GO" id="GO:0071949">
    <property type="term" value="F:FAD binding"/>
    <property type="evidence" value="ECO:0007669"/>
    <property type="project" value="InterPro"/>
</dbReference>
<dbReference type="Pfam" id="PF01494">
    <property type="entry name" value="FAD_binding_3"/>
    <property type="match status" value="1"/>
</dbReference>
<dbReference type="RefSeq" id="WP_069329615.1">
    <property type="nucleotide sequence ID" value="NZ_MDER01000086.1"/>
</dbReference>
<dbReference type="GO" id="GO:0018659">
    <property type="term" value="F:4-hydroxybenzoate 3-monooxygenase activity"/>
    <property type="evidence" value="ECO:0007669"/>
    <property type="project" value="UniProtKB-EC"/>
</dbReference>
<dbReference type="InterPro" id="IPR002938">
    <property type="entry name" value="FAD-bd"/>
</dbReference>
<reference evidence="3 4" key="1">
    <citation type="submission" date="2016-08" db="EMBL/GenBank/DDBJ databases">
        <title>Genome sequencing of Paenibacillus sp. TI45-13ar, isolated from Korean traditional nuruk.</title>
        <authorList>
            <person name="Kim S.-J."/>
        </authorList>
    </citation>
    <scope>NUCLEOTIDE SEQUENCE [LARGE SCALE GENOMIC DNA]</scope>
    <source>
        <strain evidence="3 4">TI45-13ar</strain>
    </source>
</reference>
<dbReference type="PATRIC" id="fig|1886670.3.peg.4341"/>
<evidence type="ECO:0000256" key="1">
    <source>
        <dbReference type="ARBA" id="ARBA00023002"/>
    </source>
</evidence>
<dbReference type="EC" id="1.14.13.2" evidence="3"/>
<organism evidence="3 4">
    <name type="scientific">Paenibacillus nuruki</name>
    <dbReference type="NCBI Taxonomy" id="1886670"/>
    <lineage>
        <taxon>Bacteria</taxon>
        <taxon>Bacillati</taxon>
        <taxon>Bacillota</taxon>
        <taxon>Bacilli</taxon>
        <taxon>Bacillales</taxon>
        <taxon>Paenibacillaceae</taxon>
        <taxon>Paenibacillus</taxon>
    </lineage>
</organism>
<protein>
    <submittedName>
        <fullName evidence="3">4-hydroxybenzoate 3-monooxygenase</fullName>
        <ecNumber evidence="3">1.14.13.2</ecNumber>
    </submittedName>
</protein>
<name>A0A1E3L0H3_9BACL</name>
<dbReference type="PANTHER" id="PTHR43476:SF5">
    <property type="entry name" value="FAD-DEPENDENT MONOOXYGENASE"/>
    <property type="match status" value="1"/>
</dbReference>
<keyword evidence="3" id="KW-0503">Monooxygenase</keyword>
<dbReference type="PRINTS" id="PR00420">
    <property type="entry name" value="RNGMNOXGNASE"/>
</dbReference>